<accession>A0ABP6UMF7</accession>
<keyword evidence="2" id="KW-1185">Reference proteome</keyword>
<name>A0ABP6UMF7_9MICO</name>
<dbReference type="Proteomes" id="UP001499841">
    <property type="component" value="Unassembled WGS sequence"/>
</dbReference>
<dbReference type="SUPFAM" id="SSF53756">
    <property type="entry name" value="UDP-Glycosyltransferase/glycogen phosphorylase"/>
    <property type="match status" value="1"/>
</dbReference>
<organism evidence="1 2">
    <name type="scientific">Georgenia daeguensis</name>
    <dbReference type="NCBI Taxonomy" id="908355"/>
    <lineage>
        <taxon>Bacteria</taxon>
        <taxon>Bacillati</taxon>
        <taxon>Actinomycetota</taxon>
        <taxon>Actinomycetes</taxon>
        <taxon>Micrococcales</taxon>
        <taxon>Bogoriellaceae</taxon>
        <taxon>Georgenia</taxon>
    </lineage>
</organism>
<proteinExistence type="predicted"/>
<gene>
    <name evidence="1" type="ORF">GCM10022262_40070</name>
</gene>
<comment type="caution">
    <text evidence="1">The sequence shown here is derived from an EMBL/GenBank/DDBJ whole genome shotgun (WGS) entry which is preliminary data.</text>
</comment>
<dbReference type="Pfam" id="PF13692">
    <property type="entry name" value="Glyco_trans_1_4"/>
    <property type="match status" value="1"/>
</dbReference>
<dbReference type="EMBL" id="BAABBA010000035">
    <property type="protein sequence ID" value="GAA3511952.1"/>
    <property type="molecule type" value="Genomic_DNA"/>
</dbReference>
<sequence length="366" mass="38335">MLAFGTYDVKAHPRVQVLIDGLREHGLPVSEIVEPLGLSTAQRVSFLQNPSSLPRFVGRLLGRWGALAGRAVRLRGAQRPTHVLVGYLGHFDVLLARLLFPRAQIVLDHLIFAAGTARDRGAGDGLRTRLLGLLDRLALGAADVIVVDTPEHRELVPARRRGSAVVVPVGATSSWFEAGAGAPEREGGSALSVVFFGLFTPLQGTQVVGEALRLLHDRGVEVRATLVGSGQDSDAVHARVDGLPGVTWHSWVDGGELPALVASHDVCLGIFGTTAKALNVVPNKVYQGAAAGCAVVTSDTEPQRRALGDDAVLVTPGDAEALAGALAALAADPATLADVRRAGAGRARERFTARAVTAPLVEVLAR</sequence>
<dbReference type="PANTHER" id="PTHR12526">
    <property type="entry name" value="GLYCOSYLTRANSFERASE"/>
    <property type="match status" value="1"/>
</dbReference>
<dbReference type="Gene3D" id="3.40.50.2000">
    <property type="entry name" value="Glycogen Phosphorylase B"/>
    <property type="match status" value="2"/>
</dbReference>
<evidence type="ECO:0000313" key="2">
    <source>
        <dbReference type="Proteomes" id="UP001499841"/>
    </source>
</evidence>
<reference evidence="2" key="1">
    <citation type="journal article" date="2019" name="Int. J. Syst. Evol. Microbiol.">
        <title>The Global Catalogue of Microorganisms (GCM) 10K type strain sequencing project: providing services to taxonomists for standard genome sequencing and annotation.</title>
        <authorList>
            <consortium name="The Broad Institute Genomics Platform"/>
            <consortium name="The Broad Institute Genome Sequencing Center for Infectious Disease"/>
            <person name="Wu L."/>
            <person name="Ma J."/>
        </authorList>
    </citation>
    <scope>NUCLEOTIDE SEQUENCE [LARGE SCALE GENOMIC DNA]</scope>
    <source>
        <strain evidence="2">JCM 17459</strain>
    </source>
</reference>
<evidence type="ECO:0000313" key="1">
    <source>
        <dbReference type="EMBL" id="GAA3511952.1"/>
    </source>
</evidence>
<protein>
    <submittedName>
        <fullName evidence="1">Glycosyltransferase</fullName>
    </submittedName>
</protein>
<dbReference type="PANTHER" id="PTHR12526:SF636">
    <property type="entry name" value="BLL3647 PROTEIN"/>
    <property type="match status" value="1"/>
</dbReference>